<proteinExistence type="predicted"/>
<accession>D8LCS3</accession>
<evidence type="ECO:0000313" key="3">
    <source>
        <dbReference type="Proteomes" id="UP000002630"/>
    </source>
</evidence>
<sequence length="243" mass="25761">MPNGTFASYNVLPPVTRLVCTAEDGRSRGSRGREPAMPLAPRETLGSRTVEAEPQLEEDEAKPSQQEEGAPSFVSPSEADGMAVDTVQEGMDNSSDDPTRKLSPRPPIPNAENVPPRLVGDGIESLPPTRLGGLTLPLLESYDPTRSPLVCLPPSASTGYTDEVDAVSPAGSATSPTSSRHKVHQTLAFSRVAPEGAGAPRRKEGQDVAAISPPAHKLLRFPRGRPGSFFVDSHEEPANEIKA</sequence>
<dbReference type="EMBL" id="FN649734">
    <property type="protein sequence ID" value="CBN79586.1"/>
    <property type="molecule type" value="Genomic_DNA"/>
</dbReference>
<evidence type="ECO:0000256" key="1">
    <source>
        <dbReference type="SAM" id="MobiDB-lite"/>
    </source>
</evidence>
<reference evidence="2 3" key="1">
    <citation type="journal article" date="2010" name="Nature">
        <title>The Ectocarpus genome and the independent evolution of multicellularity in brown algae.</title>
        <authorList>
            <person name="Cock J.M."/>
            <person name="Sterck L."/>
            <person name="Rouze P."/>
            <person name="Scornet D."/>
            <person name="Allen A.E."/>
            <person name="Amoutzias G."/>
            <person name="Anthouard V."/>
            <person name="Artiguenave F."/>
            <person name="Aury J.M."/>
            <person name="Badger J.H."/>
            <person name="Beszteri B."/>
            <person name="Billiau K."/>
            <person name="Bonnet E."/>
            <person name="Bothwell J.H."/>
            <person name="Bowler C."/>
            <person name="Boyen C."/>
            <person name="Brownlee C."/>
            <person name="Carrano C.J."/>
            <person name="Charrier B."/>
            <person name="Cho G.Y."/>
            <person name="Coelho S.M."/>
            <person name="Collen J."/>
            <person name="Corre E."/>
            <person name="Da Silva C."/>
            <person name="Delage L."/>
            <person name="Delaroque N."/>
            <person name="Dittami S.M."/>
            <person name="Doulbeau S."/>
            <person name="Elias M."/>
            <person name="Farnham G."/>
            <person name="Gachon C.M."/>
            <person name="Gschloessl B."/>
            <person name="Heesch S."/>
            <person name="Jabbari K."/>
            <person name="Jubin C."/>
            <person name="Kawai H."/>
            <person name="Kimura K."/>
            <person name="Kloareg B."/>
            <person name="Kupper F.C."/>
            <person name="Lang D."/>
            <person name="Le Bail A."/>
            <person name="Leblanc C."/>
            <person name="Lerouge P."/>
            <person name="Lohr M."/>
            <person name="Lopez P.J."/>
            <person name="Martens C."/>
            <person name="Maumus F."/>
            <person name="Michel G."/>
            <person name="Miranda-Saavedra D."/>
            <person name="Morales J."/>
            <person name="Moreau H."/>
            <person name="Motomura T."/>
            <person name="Nagasato C."/>
            <person name="Napoli C.A."/>
            <person name="Nelson D.R."/>
            <person name="Nyvall-Collen P."/>
            <person name="Peters A.F."/>
            <person name="Pommier C."/>
            <person name="Potin P."/>
            <person name="Poulain J."/>
            <person name="Quesneville H."/>
            <person name="Read B."/>
            <person name="Rensing S.A."/>
            <person name="Ritter A."/>
            <person name="Rousvoal S."/>
            <person name="Samanta M."/>
            <person name="Samson G."/>
            <person name="Schroeder D.C."/>
            <person name="Segurens B."/>
            <person name="Strittmatter M."/>
            <person name="Tonon T."/>
            <person name="Tregear J.W."/>
            <person name="Valentin K."/>
            <person name="von Dassow P."/>
            <person name="Yamagishi T."/>
            <person name="Van de Peer Y."/>
            <person name="Wincker P."/>
        </authorList>
    </citation>
    <scope>NUCLEOTIDE SEQUENCE [LARGE SCALE GENOMIC DNA]</scope>
    <source>
        <strain evidence="3">Ec32 / CCAP1310/4</strain>
    </source>
</reference>
<protein>
    <submittedName>
        <fullName evidence="2">Uncharacterized protein</fullName>
    </submittedName>
</protein>
<dbReference type="InParanoid" id="D8LCS3"/>
<dbReference type="OrthoDB" id="10354377at2759"/>
<evidence type="ECO:0000313" key="2">
    <source>
        <dbReference type="EMBL" id="CBN79586.1"/>
    </source>
</evidence>
<dbReference type="Proteomes" id="UP000002630">
    <property type="component" value="Linkage Group LG09"/>
</dbReference>
<feature type="compositionally biased region" description="Low complexity" evidence="1">
    <location>
        <begin position="168"/>
        <end position="178"/>
    </location>
</feature>
<feature type="region of interest" description="Disordered" evidence="1">
    <location>
        <begin position="22"/>
        <end position="126"/>
    </location>
</feature>
<organism evidence="2 3">
    <name type="scientific">Ectocarpus siliculosus</name>
    <name type="common">Brown alga</name>
    <name type="synonym">Conferva siliculosa</name>
    <dbReference type="NCBI Taxonomy" id="2880"/>
    <lineage>
        <taxon>Eukaryota</taxon>
        <taxon>Sar</taxon>
        <taxon>Stramenopiles</taxon>
        <taxon>Ochrophyta</taxon>
        <taxon>PX clade</taxon>
        <taxon>Phaeophyceae</taxon>
        <taxon>Ectocarpales</taxon>
        <taxon>Ectocarpaceae</taxon>
        <taxon>Ectocarpus</taxon>
    </lineage>
</organism>
<gene>
    <name evidence="2" type="ORF">Esi_0011_0201</name>
</gene>
<dbReference type="AlphaFoldDB" id="D8LCS3"/>
<dbReference type="EMBL" id="FN647789">
    <property type="protein sequence ID" value="CBN79586.1"/>
    <property type="molecule type" value="Genomic_DNA"/>
</dbReference>
<feature type="region of interest" description="Disordered" evidence="1">
    <location>
        <begin position="162"/>
        <end position="183"/>
    </location>
</feature>
<keyword evidence="3" id="KW-1185">Reference proteome</keyword>
<feature type="compositionally biased region" description="Basic and acidic residues" evidence="1">
    <location>
        <begin position="23"/>
        <end position="34"/>
    </location>
</feature>
<name>D8LCS3_ECTSI</name>